<evidence type="ECO:0000313" key="2">
    <source>
        <dbReference type="Proteomes" id="UP000217277"/>
    </source>
</evidence>
<dbReference type="Proteomes" id="UP000217277">
    <property type="component" value="Chromosome I"/>
</dbReference>
<reference evidence="1" key="1">
    <citation type="submission" date="2015-03" db="EMBL/GenBank/DDBJ databases">
        <authorList>
            <person name="Xie B.-B."/>
            <person name="Rong J.-C."/>
            <person name="Qin Q.-L."/>
            <person name="Zhang Y.-Z."/>
        </authorList>
    </citation>
    <scope>NUCLEOTIDE SEQUENCE</scope>
    <source>
        <strain evidence="1">DSM 14585</strain>
    </source>
</reference>
<proteinExistence type="predicted"/>
<accession>A0ACA8DUL1</accession>
<protein>
    <submittedName>
        <fullName evidence="1">Uncharacterized protein</fullName>
    </submittedName>
</protein>
<organism evidence="1 2">
    <name type="scientific">Pseudoalteromonas agarivorans DSM 14585</name>
    <dbReference type="NCBI Taxonomy" id="1312369"/>
    <lineage>
        <taxon>Bacteria</taxon>
        <taxon>Pseudomonadati</taxon>
        <taxon>Pseudomonadota</taxon>
        <taxon>Gammaproteobacteria</taxon>
        <taxon>Alteromonadales</taxon>
        <taxon>Pseudoalteromonadaceae</taxon>
        <taxon>Pseudoalteromonas</taxon>
    </lineage>
</organism>
<dbReference type="EMBL" id="CP011011">
    <property type="protein sequence ID" value="ATC81775.1"/>
    <property type="molecule type" value="Genomic_DNA"/>
</dbReference>
<sequence length="40" mass="4668">MLNLQNLKKVLECVGWIVFVMDVYFLLQNNVGLTHTKVVF</sequence>
<gene>
    <name evidence="1" type="ORF">PAGA_a1355</name>
</gene>
<evidence type="ECO:0000313" key="1">
    <source>
        <dbReference type="EMBL" id="ATC81775.1"/>
    </source>
</evidence>
<name>A0ACA8DUL1_9GAMM</name>
<keyword evidence="2" id="KW-1185">Reference proteome</keyword>